<dbReference type="InterPro" id="IPR055469">
    <property type="entry name" value="DUF7041"/>
</dbReference>
<evidence type="ECO:0000313" key="3">
    <source>
        <dbReference type="EMBL" id="EZA48265.1"/>
    </source>
</evidence>
<feature type="region of interest" description="Disordered" evidence="1">
    <location>
        <begin position="213"/>
        <end position="244"/>
    </location>
</feature>
<feature type="compositionally biased region" description="Basic residues" evidence="1">
    <location>
        <begin position="213"/>
        <end position="225"/>
    </location>
</feature>
<dbReference type="EMBL" id="KK107653">
    <property type="protein sequence ID" value="EZA48265.1"/>
    <property type="molecule type" value="Genomic_DNA"/>
</dbReference>
<feature type="domain" description="DUF7041" evidence="2">
    <location>
        <begin position="28"/>
        <end position="110"/>
    </location>
</feature>
<dbReference type="Pfam" id="PF23055">
    <property type="entry name" value="DUF7041"/>
    <property type="match status" value="1"/>
</dbReference>
<accession>A0A026VX87</accession>
<protein>
    <recommendedName>
        <fullName evidence="2">DUF7041 domain-containing protein</fullName>
    </recommendedName>
</protein>
<dbReference type="Proteomes" id="UP000053097">
    <property type="component" value="Unassembled WGS sequence"/>
</dbReference>
<dbReference type="OMA" id="LLGSHEM"/>
<keyword evidence="4" id="KW-1185">Reference proteome</keyword>
<gene>
    <name evidence="3" type="ORF">X777_14097</name>
</gene>
<dbReference type="AlphaFoldDB" id="A0A026VX87"/>
<dbReference type="PANTHER" id="PTHR33327">
    <property type="entry name" value="ENDONUCLEASE"/>
    <property type="match status" value="1"/>
</dbReference>
<name>A0A026VX87_OOCBI</name>
<sequence>MGDADSPAGSRGDAARQQNISAAQTVRLPPFWRDNPTIWFAQVEATFAIHRITGDESRFRYIVLHADQSVFPFVADLITEPPVQNKYAMLKERICTVLGETSATKIRKLLGSHEMGDEKPSIFLQRLRNLAAGQVTDEILKSIFMEQLPQNVRTILAISEIKDLAKLAAQADKIVEMARPGTAAIQATSERKDKDGKLLQEIAELKQQVKKLTMRGKYRQRSQSRRRSENRSGGRGRSRHRNDEDTSTEYCYYYNKFGDKAFKCTQPCSYKKPKALEN</sequence>
<dbReference type="OrthoDB" id="7552726at2759"/>
<proteinExistence type="predicted"/>
<dbReference type="PANTHER" id="PTHR33327:SF3">
    <property type="entry name" value="RNA-DIRECTED DNA POLYMERASE"/>
    <property type="match status" value="1"/>
</dbReference>
<evidence type="ECO:0000313" key="4">
    <source>
        <dbReference type="Proteomes" id="UP000053097"/>
    </source>
</evidence>
<organism evidence="3 4">
    <name type="scientific">Ooceraea biroi</name>
    <name type="common">Clonal raider ant</name>
    <name type="synonym">Cerapachys biroi</name>
    <dbReference type="NCBI Taxonomy" id="2015173"/>
    <lineage>
        <taxon>Eukaryota</taxon>
        <taxon>Metazoa</taxon>
        <taxon>Ecdysozoa</taxon>
        <taxon>Arthropoda</taxon>
        <taxon>Hexapoda</taxon>
        <taxon>Insecta</taxon>
        <taxon>Pterygota</taxon>
        <taxon>Neoptera</taxon>
        <taxon>Endopterygota</taxon>
        <taxon>Hymenoptera</taxon>
        <taxon>Apocrita</taxon>
        <taxon>Aculeata</taxon>
        <taxon>Formicoidea</taxon>
        <taxon>Formicidae</taxon>
        <taxon>Dorylinae</taxon>
        <taxon>Ooceraea</taxon>
    </lineage>
</organism>
<reference evidence="3 4" key="1">
    <citation type="journal article" date="2014" name="Curr. Biol.">
        <title>The genome of the clonal raider ant Cerapachys biroi.</title>
        <authorList>
            <person name="Oxley P.R."/>
            <person name="Ji L."/>
            <person name="Fetter-Pruneda I."/>
            <person name="McKenzie S.K."/>
            <person name="Li C."/>
            <person name="Hu H."/>
            <person name="Zhang G."/>
            <person name="Kronauer D.J."/>
        </authorList>
    </citation>
    <scope>NUCLEOTIDE SEQUENCE [LARGE SCALE GENOMIC DNA]</scope>
</reference>
<evidence type="ECO:0000259" key="2">
    <source>
        <dbReference type="Pfam" id="PF23055"/>
    </source>
</evidence>
<evidence type="ECO:0000256" key="1">
    <source>
        <dbReference type="SAM" id="MobiDB-lite"/>
    </source>
</evidence>